<dbReference type="RefSeq" id="WP_387416744.1">
    <property type="nucleotide sequence ID" value="NZ_JBIASD010000032.1"/>
</dbReference>
<reference evidence="1 2" key="1">
    <citation type="submission" date="2024-10" db="EMBL/GenBank/DDBJ databases">
        <title>The Natural Products Discovery Center: Release of the First 8490 Sequenced Strains for Exploring Actinobacteria Biosynthetic Diversity.</title>
        <authorList>
            <person name="Kalkreuter E."/>
            <person name="Kautsar S.A."/>
            <person name="Yang D."/>
            <person name="Bader C.D."/>
            <person name="Teijaro C.N."/>
            <person name="Fluegel L."/>
            <person name="Davis C.M."/>
            <person name="Simpson J.R."/>
            <person name="Lauterbach L."/>
            <person name="Steele A.D."/>
            <person name="Gui C."/>
            <person name="Meng S."/>
            <person name="Li G."/>
            <person name="Viehrig K."/>
            <person name="Ye F."/>
            <person name="Su P."/>
            <person name="Kiefer A.F."/>
            <person name="Nichols A."/>
            <person name="Cepeda A.J."/>
            <person name="Yan W."/>
            <person name="Fan B."/>
            <person name="Jiang Y."/>
            <person name="Adhikari A."/>
            <person name="Zheng C.-J."/>
            <person name="Schuster L."/>
            <person name="Cowan T.M."/>
            <person name="Smanski M.J."/>
            <person name="Chevrette M.G."/>
            <person name="De Carvalho L.P.S."/>
            <person name="Shen B."/>
        </authorList>
    </citation>
    <scope>NUCLEOTIDE SEQUENCE [LARGE SCALE GENOMIC DNA]</scope>
    <source>
        <strain evidence="1 2">NPDC002173</strain>
    </source>
</reference>
<protein>
    <submittedName>
        <fullName evidence="1">Uncharacterized protein</fullName>
    </submittedName>
</protein>
<accession>A0ABW6T1V1</accession>
<comment type="caution">
    <text evidence="1">The sequence shown here is derived from an EMBL/GenBank/DDBJ whole genome shotgun (WGS) entry which is preliminary data.</text>
</comment>
<proteinExistence type="predicted"/>
<name>A0ABW6T1V1_9ACTN</name>
<keyword evidence="2" id="KW-1185">Reference proteome</keyword>
<evidence type="ECO:0000313" key="1">
    <source>
        <dbReference type="EMBL" id="MFF3670523.1"/>
    </source>
</evidence>
<dbReference type="Proteomes" id="UP001602013">
    <property type="component" value="Unassembled WGS sequence"/>
</dbReference>
<sequence>MGVPLNGALSAPRLDDTIAPGLAGGRAPAYVAMCGVAGGLGGGVPTPHLSIVSL</sequence>
<gene>
    <name evidence="1" type="ORF">ACFYXI_33545</name>
</gene>
<evidence type="ECO:0000313" key="2">
    <source>
        <dbReference type="Proteomes" id="UP001602013"/>
    </source>
</evidence>
<dbReference type="EMBL" id="JBIASD010000032">
    <property type="protein sequence ID" value="MFF3670523.1"/>
    <property type="molecule type" value="Genomic_DNA"/>
</dbReference>
<organism evidence="1 2">
    <name type="scientific">Microtetraspora malaysiensis</name>
    <dbReference type="NCBI Taxonomy" id="161358"/>
    <lineage>
        <taxon>Bacteria</taxon>
        <taxon>Bacillati</taxon>
        <taxon>Actinomycetota</taxon>
        <taxon>Actinomycetes</taxon>
        <taxon>Streptosporangiales</taxon>
        <taxon>Streptosporangiaceae</taxon>
        <taxon>Microtetraspora</taxon>
    </lineage>
</organism>